<name>A0A834X0P4_9FABA</name>
<dbReference type="PANTHER" id="PTHR47723">
    <property type="entry name" value="OS05G0353850 PROTEIN"/>
    <property type="match status" value="1"/>
</dbReference>
<dbReference type="OrthoDB" id="1906820at2759"/>
<proteinExistence type="predicted"/>
<evidence type="ECO:0000259" key="2">
    <source>
        <dbReference type="Pfam" id="PF13966"/>
    </source>
</evidence>
<dbReference type="InterPro" id="IPR036397">
    <property type="entry name" value="RNaseH_sf"/>
</dbReference>
<comment type="caution">
    <text evidence="3">The sequence shown here is derived from an EMBL/GenBank/DDBJ whole genome shotgun (WGS) entry which is preliminary data.</text>
</comment>
<sequence>MEGINMNIALLGKFTWSMSQQSDKVWAEIFCHKYLKNTSIFYHKAPNNSSYVWRSIMKATAPLKVGFCKRIRNGRDTNFWLDNWIGGKPLIETLDLDAADDINTNLRVSDFIRDSTWQLDSVRNIIPVDMLNLIRGVPLPRLFFCGCHYLGGEVDWKWVWKLKLPENVKFFLWLAFLDALPTNALRFKRGMSSSGACTRCNEDMESHHCPKLISGKDCPKSEYLFVLGVWFCWKFKNNHTLGDKSLTKWELDLSMRTMVDTYFNAFCESATSASKASKWIGWVKPDAGIIKINTDGSALGNPGRAGFGGVCRDENGLWLCGFSSNIGLATNMMAELVAIRSGLQVRGGLTASIQLMLQANPLWKITHVLREGNQCADFMAKLRSSNDDESVIWNNPLDGIALMLLADRISTLILRK</sequence>
<accession>A0A834X0P4</accession>
<dbReference type="Gene3D" id="3.30.420.10">
    <property type="entry name" value="Ribonuclease H-like superfamily/Ribonuclease H"/>
    <property type="match status" value="1"/>
</dbReference>
<dbReference type="AlphaFoldDB" id="A0A834X0P4"/>
<dbReference type="InterPro" id="IPR053151">
    <property type="entry name" value="RNase_H-like"/>
</dbReference>
<evidence type="ECO:0000313" key="4">
    <source>
        <dbReference type="Proteomes" id="UP000634136"/>
    </source>
</evidence>
<dbReference type="Proteomes" id="UP000634136">
    <property type="component" value="Unassembled WGS sequence"/>
</dbReference>
<dbReference type="InterPro" id="IPR002156">
    <property type="entry name" value="RNaseH_domain"/>
</dbReference>
<gene>
    <name evidence="3" type="ORF">G2W53_010860</name>
</gene>
<reference evidence="3" key="1">
    <citation type="submission" date="2020-09" db="EMBL/GenBank/DDBJ databases">
        <title>Genome-Enabled Discovery of Anthraquinone Biosynthesis in Senna tora.</title>
        <authorList>
            <person name="Kang S.-H."/>
            <person name="Pandey R.P."/>
            <person name="Lee C.-M."/>
            <person name="Sim J.-S."/>
            <person name="Jeong J.-T."/>
            <person name="Choi B.-S."/>
            <person name="Jung M."/>
            <person name="Ginzburg D."/>
            <person name="Zhao K."/>
            <person name="Won S.Y."/>
            <person name="Oh T.-J."/>
            <person name="Yu Y."/>
            <person name="Kim N.-H."/>
            <person name="Lee O.R."/>
            <person name="Lee T.-H."/>
            <person name="Bashyal P."/>
            <person name="Kim T.-S."/>
            <person name="Lee W.-H."/>
            <person name="Kawkins C."/>
            <person name="Kim C.-K."/>
            <person name="Kim J.S."/>
            <person name="Ahn B.O."/>
            <person name="Rhee S.Y."/>
            <person name="Sohng J.K."/>
        </authorList>
    </citation>
    <scope>NUCLEOTIDE SEQUENCE</scope>
    <source>
        <tissue evidence="3">Leaf</tissue>
    </source>
</reference>
<feature type="domain" description="RNase H type-1" evidence="1">
    <location>
        <begin position="293"/>
        <end position="345"/>
    </location>
</feature>
<dbReference type="EMBL" id="JAAIUW010000004">
    <property type="protein sequence ID" value="KAF7836001.1"/>
    <property type="molecule type" value="Genomic_DNA"/>
</dbReference>
<evidence type="ECO:0000313" key="3">
    <source>
        <dbReference type="EMBL" id="KAF7836001.1"/>
    </source>
</evidence>
<protein>
    <submittedName>
        <fullName evidence="3">Putative ribonuclease H protein At1g65750 family</fullName>
    </submittedName>
</protein>
<dbReference type="Pfam" id="PF13966">
    <property type="entry name" value="zf-RVT"/>
    <property type="match status" value="1"/>
</dbReference>
<dbReference type="CDD" id="cd06222">
    <property type="entry name" value="RNase_H_like"/>
    <property type="match status" value="1"/>
</dbReference>
<dbReference type="GO" id="GO:0004523">
    <property type="term" value="F:RNA-DNA hybrid ribonuclease activity"/>
    <property type="evidence" value="ECO:0007669"/>
    <property type="project" value="InterPro"/>
</dbReference>
<dbReference type="SUPFAM" id="SSF53098">
    <property type="entry name" value="Ribonuclease H-like"/>
    <property type="match status" value="1"/>
</dbReference>
<feature type="domain" description="Reverse transcriptase zinc-binding" evidence="2">
    <location>
        <begin position="155"/>
        <end position="207"/>
    </location>
</feature>
<dbReference type="Pfam" id="PF13456">
    <property type="entry name" value="RVT_3"/>
    <property type="match status" value="1"/>
</dbReference>
<organism evidence="3 4">
    <name type="scientific">Senna tora</name>
    <dbReference type="NCBI Taxonomy" id="362788"/>
    <lineage>
        <taxon>Eukaryota</taxon>
        <taxon>Viridiplantae</taxon>
        <taxon>Streptophyta</taxon>
        <taxon>Embryophyta</taxon>
        <taxon>Tracheophyta</taxon>
        <taxon>Spermatophyta</taxon>
        <taxon>Magnoliopsida</taxon>
        <taxon>eudicotyledons</taxon>
        <taxon>Gunneridae</taxon>
        <taxon>Pentapetalae</taxon>
        <taxon>rosids</taxon>
        <taxon>fabids</taxon>
        <taxon>Fabales</taxon>
        <taxon>Fabaceae</taxon>
        <taxon>Caesalpinioideae</taxon>
        <taxon>Cassia clade</taxon>
        <taxon>Senna</taxon>
    </lineage>
</organism>
<dbReference type="InterPro" id="IPR012337">
    <property type="entry name" value="RNaseH-like_sf"/>
</dbReference>
<keyword evidence="4" id="KW-1185">Reference proteome</keyword>
<dbReference type="PANTHER" id="PTHR47723:SF19">
    <property type="entry name" value="POLYNUCLEOTIDYL TRANSFERASE, RIBONUCLEASE H-LIKE SUPERFAMILY PROTEIN"/>
    <property type="match status" value="1"/>
</dbReference>
<evidence type="ECO:0000259" key="1">
    <source>
        <dbReference type="Pfam" id="PF13456"/>
    </source>
</evidence>
<dbReference type="GO" id="GO:0003676">
    <property type="term" value="F:nucleic acid binding"/>
    <property type="evidence" value="ECO:0007669"/>
    <property type="project" value="InterPro"/>
</dbReference>
<dbReference type="InterPro" id="IPR044730">
    <property type="entry name" value="RNase_H-like_dom_plant"/>
</dbReference>
<dbReference type="InterPro" id="IPR026960">
    <property type="entry name" value="RVT-Znf"/>
</dbReference>